<feature type="region of interest" description="Disordered" evidence="9">
    <location>
        <begin position="1"/>
        <end position="37"/>
    </location>
</feature>
<dbReference type="GO" id="GO:0016787">
    <property type="term" value="F:hydrolase activity"/>
    <property type="evidence" value="ECO:0007669"/>
    <property type="project" value="UniProtKB-KW"/>
</dbReference>
<comment type="catalytic activity">
    <reaction evidence="8">
        <text>ATP + H2O = ADP + phosphate + H(+)</text>
        <dbReference type="Rhea" id="RHEA:13065"/>
        <dbReference type="ChEBI" id="CHEBI:15377"/>
        <dbReference type="ChEBI" id="CHEBI:15378"/>
        <dbReference type="ChEBI" id="CHEBI:30616"/>
        <dbReference type="ChEBI" id="CHEBI:43474"/>
        <dbReference type="ChEBI" id="CHEBI:456216"/>
        <dbReference type="EC" id="3.6.4.13"/>
    </reaction>
</comment>
<feature type="region of interest" description="Disordered" evidence="9">
    <location>
        <begin position="517"/>
        <end position="536"/>
    </location>
</feature>
<keyword evidence="1 7" id="KW-0547">Nucleotide-binding</keyword>
<dbReference type="GO" id="GO:0005524">
    <property type="term" value="F:ATP binding"/>
    <property type="evidence" value="ECO:0007669"/>
    <property type="project" value="UniProtKB-UniRule"/>
</dbReference>
<evidence type="ECO:0000313" key="14">
    <source>
        <dbReference type="WBParaSite" id="PSU_v2.g11520.t1"/>
    </source>
</evidence>
<feature type="domain" description="Helicase C-terminal" evidence="11">
    <location>
        <begin position="279"/>
        <end position="445"/>
    </location>
</feature>
<reference evidence="14" key="1">
    <citation type="submission" date="2022-11" db="UniProtKB">
        <authorList>
            <consortium name="WormBaseParasite"/>
        </authorList>
    </citation>
    <scope>IDENTIFICATION</scope>
</reference>
<dbReference type="InterPro" id="IPR014014">
    <property type="entry name" value="RNA_helicase_DEAD_Q_motif"/>
</dbReference>
<dbReference type="SMART" id="SM00487">
    <property type="entry name" value="DEXDc"/>
    <property type="match status" value="1"/>
</dbReference>
<dbReference type="InterPro" id="IPR027417">
    <property type="entry name" value="P-loop_NTPase"/>
</dbReference>
<dbReference type="InterPro" id="IPR001650">
    <property type="entry name" value="Helicase_C-like"/>
</dbReference>
<dbReference type="InterPro" id="IPR014001">
    <property type="entry name" value="Helicase_ATP-bd"/>
</dbReference>
<comment type="similarity">
    <text evidence="7">Belongs to the DEAD box helicase family.</text>
</comment>
<dbReference type="Pfam" id="PF00270">
    <property type="entry name" value="DEAD"/>
    <property type="match status" value="1"/>
</dbReference>
<comment type="domain">
    <text evidence="8">The Q motif is unique to and characteristic of the DEAD box family of RNA helicases and controls ATP binding and hydrolysis.</text>
</comment>
<evidence type="ECO:0000259" key="10">
    <source>
        <dbReference type="PROSITE" id="PS51192"/>
    </source>
</evidence>
<dbReference type="InterPro" id="IPR025313">
    <property type="entry name" value="SPB4-like_CTE"/>
</dbReference>
<dbReference type="InterPro" id="IPR002227">
    <property type="entry name" value="Tyrosinase_Cu-bd"/>
</dbReference>
<evidence type="ECO:0000256" key="1">
    <source>
        <dbReference type="ARBA" id="ARBA00022741"/>
    </source>
</evidence>
<protein>
    <recommendedName>
        <fullName evidence="8">ATP-dependent RNA helicase</fullName>
        <ecNumber evidence="8">3.6.4.13</ecNumber>
    </recommendedName>
</protein>
<dbReference type="SMART" id="SM01178">
    <property type="entry name" value="DUF4217"/>
    <property type="match status" value="1"/>
</dbReference>
<dbReference type="Pfam" id="PF00271">
    <property type="entry name" value="Helicase_C"/>
    <property type="match status" value="1"/>
</dbReference>
<dbReference type="PANTHER" id="PTHR24031">
    <property type="entry name" value="RNA HELICASE"/>
    <property type="match status" value="1"/>
</dbReference>
<evidence type="ECO:0000256" key="4">
    <source>
        <dbReference type="ARBA" id="ARBA00022840"/>
    </source>
</evidence>
<dbReference type="CDD" id="cd17941">
    <property type="entry name" value="DEADc_DDX10"/>
    <property type="match status" value="1"/>
</dbReference>
<evidence type="ECO:0000256" key="2">
    <source>
        <dbReference type="ARBA" id="ARBA00022801"/>
    </source>
</evidence>
<accession>A0A914Y106</accession>
<dbReference type="PROSITE" id="PS51195">
    <property type="entry name" value="Q_MOTIF"/>
    <property type="match status" value="1"/>
</dbReference>
<feature type="short sequence motif" description="Q motif" evidence="6">
    <location>
        <begin position="61"/>
        <end position="89"/>
    </location>
</feature>
<keyword evidence="3 7" id="KW-0347">Helicase</keyword>
<dbReference type="EC" id="3.6.4.13" evidence="8"/>
<dbReference type="PROSITE" id="PS00498">
    <property type="entry name" value="TYROSINASE_2"/>
    <property type="match status" value="1"/>
</dbReference>
<dbReference type="GO" id="GO:0016491">
    <property type="term" value="F:oxidoreductase activity"/>
    <property type="evidence" value="ECO:0007669"/>
    <property type="project" value="InterPro"/>
</dbReference>
<evidence type="ECO:0000259" key="12">
    <source>
        <dbReference type="PROSITE" id="PS51195"/>
    </source>
</evidence>
<evidence type="ECO:0000256" key="5">
    <source>
        <dbReference type="ARBA" id="ARBA00022884"/>
    </source>
</evidence>
<feature type="compositionally biased region" description="Acidic residues" evidence="9">
    <location>
        <begin position="670"/>
        <end position="687"/>
    </location>
</feature>
<dbReference type="PROSITE" id="PS51194">
    <property type="entry name" value="HELICASE_CTER"/>
    <property type="match status" value="1"/>
</dbReference>
<keyword evidence="2 7" id="KW-0378">Hydrolase</keyword>
<sequence>MKSQKNGDGDEDIRDLKNNARNREIYNRFKQKKKGKKHRENIEGVTAKYKTISPEEASYFRKFKQFPLSSATIEGLNQAGFSEPTDIQRQSIFLSLIGNDVVGAAKTGSGKTIALLVPVLESLWRNRWTREDGLGALIITPTRELACQIFQVLNQIGKNHDFSAGVLIGGTDIEYERDRLGHVNIVIATPGRLLQHLDENESFRCDMLQILVIDEADRILDMGFKQQLNAIIENLPRERQTLLFSATQTRNVKDLARVCAKDPVFVSVHEHSDNVTPDNLQQSYFVCEEEEKVNILWSYLVNHKRKKTIIFVTCCKQARFLTDALCSMRPGLSLMGLWGTMNQTKRVEVFESFDKNTAGAALIATDVASRGLDFRKVDYVLQLDCPTTVEDYIHRVGRTARMNKKGEAVLVLTPSQEEPFLKRLGEKNIEVNKIHVDSKQLVDIRIKLSSTLSEHLEYKDFAQKAIIAYARAIHTMRLRDVFDVKKIDFQALSLSYGLAVAPRIRFLRKHGINVNGTSNGIKKDGDTKEDDEDTDTEAHLLPNKETAAAFNVEDDDDVLRVARKNVFNINPKEKLNEDELKPASKKKNTVLPKEKAVKKLIKRGALLSAKKIIFDDEGNPVEDTSAIQKFDINEALERLEKQRQQDKKHHREVLKTIRREKKKKQHASKEEDDTMDLGDDSGEDEGSVDLSWLPDPDKTNKFNDEEISDEDNDEPPKKKSKKTKKQSILNAEEQALSLLGLA</sequence>
<dbReference type="GO" id="GO:0003723">
    <property type="term" value="F:RNA binding"/>
    <property type="evidence" value="ECO:0007669"/>
    <property type="project" value="UniProtKB-UniRule"/>
</dbReference>
<keyword evidence="4 7" id="KW-0067">ATP-binding</keyword>
<feature type="region of interest" description="Disordered" evidence="9">
    <location>
        <begin position="658"/>
        <end position="729"/>
    </location>
</feature>
<evidence type="ECO:0000256" key="6">
    <source>
        <dbReference type="PROSITE-ProRule" id="PRU00552"/>
    </source>
</evidence>
<name>A0A914Y106_9BILA</name>
<feature type="compositionally biased region" description="Basic and acidic residues" evidence="9">
    <location>
        <begin position="1"/>
        <end position="27"/>
    </location>
</feature>
<dbReference type="WBParaSite" id="PSU_v2.g11520.t1">
    <property type="protein sequence ID" value="PSU_v2.g11520.t1"/>
    <property type="gene ID" value="PSU_v2.g11520"/>
</dbReference>
<dbReference type="CDD" id="cd18787">
    <property type="entry name" value="SF2_C_DEAD"/>
    <property type="match status" value="1"/>
</dbReference>
<dbReference type="SUPFAM" id="SSF52540">
    <property type="entry name" value="P-loop containing nucleoside triphosphate hydrolases"/>
    <property type="match status" value="1"/>
</dbReference>
<comment type="function">
    <text evidence="8">RNA helicase.</text>
</comment>
<keyword evidence="13" id="KW-1185">Reference proteome</keyword>
<feature type="compositionally biased region" description="Basic and acidic residues" evidence="9">
    <location>
        <begin position="695"/>
        <end position="704"/>
    </location>
</feature>
<dbReference type="Gene3D" id="3.40.50.300">
    <property type="entry name" value="P-loop containing nucleotide triphosphate hydrolases"/>
    <property type="match status" value="2"/>
</dbReference>
<keyword evidence="5 8" id="KW-0694">RNA-binding</keyword>
<dbReference type="Pfam" id="PF13959">
    <property type="entry name" value="CTE_SPB4"/>
    <property type="match status" value="1"/>
</dbReference>
<evidence type="ECO:0000256" key="3">
    <source>
        <dbReference type="ARBA" id="ARBA00022806"/>
    </source>
</evidence>
<dbReference type="AlphaFoldDB" id="A0A914Y106"/>
<evidence type="ECO:0000256" key="8">
    <source>
        <dbReference type="RuleBase" id="RU365068"/>
    </source>
</evidence>
<evidence type="ECO:0000259" key="11">
    <source>
        <dbReference type="PROSITE" id="PS51194"/>
    </source>
</evidence>
<feature type="domain" description="Helicase ATP-binding" evidence="10">
    <location>
        <begin position="92"/>
        <end position="266"/>
    </location>
</feature>
<feature type="domain" description="DEAD-box RNA helicase Q" evidence="12">
    <location>
        <begin position="61"/>
        <end position="89"/>
    </location>
</feature>
<evidence type="ECO:0000256" key="9">
    <source>
        <dbReference type="SAM" id="MobiDB-lite"/>
    </source>
</evidence>
<dbReference type="GO" id="GO:0003724">
    <property type="term" value="F:RNA helicase activity"/>
    <property type="evidence" value="ECO:0007669"/>
    <property type="project" value="UniProtKB-EC"/>
</dbReference>
<dbReference type="GO" id="GO:0043186">
    <property type="term" value="C:P granule"/>
    <property type="evidence" value="ECO:0007669"/>
    <property type="project" value="UniProtKB-ARBA"/>
</dbReference>
<dbReference type="PROSITE" id="PS00039">
    <property type="entry name" value="DEAD_ATP_HELICASE"/>
    <property type="match status" value="1"/>
</dbReference>
<proteinExistence type="inferred from homology"/>
<dbReference type="PROSITE" id="PS51192">
    <property type="entry name" value="HELICASE_ATP_BIND_1"/>
    <property type="match status" value="1"/>
</dbReference>
<evidence type="ECO:0000313" key="13">
    <source>
        <dbReference type="Proteomes" id="UP000887577"/>
    </source>
</evidence>
<evidence type="ECO:0000256" key="7">
    <source>
        <dbReference type="RuleBase" id="RU000492"/>
    </source>
</evidence>
<dbReference type="SMART" id="SM00490">
    <property type="entry name" value="HELICc"/>
    <property type="match status" value="1"/>
</dbReference>
<dbReference type="InterPro" id="IPR000629">
    <property type="entry name" value="RNA-helicase_DEAD-box_CS"/>
</dbReference>
<dbReference type="Proteomes" id="UP000887577">
    <property type="component" value="Unplaced"/>
</dbReference>
<organism evidence="13 14">
    <name type="scientific">Panagrolaimus superbus</name>
    <dbReference type="NCBI Taxonomy" id="310955"/>
    <lineage>
        <taxon>Eukaryota</taxon>
        <taxon>Metazoa</taxon>
        <taxon>Ecdysozoa</taxon>
        <taxon>Nematoda</taxon>
        <taxon>Chromadorea</taxon>
        <taxon>Rhabditida</taxon>
        <taxon>Tylenchina</taxon>
        <taxon>Panagrolaimomorpha</taxon>
        <taxon>Panagrolaimoidea</taxon>
        <taxon>Panagrolaimidae</taxon>
        <taxon>Panagrolaimus</taxon>
    </lineage>
</organism>
<dbReference type="InterPro" id="IPR011545">
    <property type="entry name" value="DEAD/DEAH_box_helicase_dom"/>
</dbReference>